<sequence length="151" mass="17486">MTEVRFYHLTATNLESALPKLLEKTLERGKRAVVLARSEERVEALCAHLWSYHDRSFLPHGSRRDGFAEQQPVWLTDSDENPNGAQYLFLTDGASSEQMASYELCALLFDGRDSEAVQAARSEWKRCKELSFELTYWQQDEQGRWNKREPG</sequence>
<dbReference type="SUPFAM" id="SSF102400">
    <property type="entry name" value="DNA polymerase III chi subunit"/>
    <property type="match status" value="1"/>
</dbReference>
<dbReference type="Gene3D" id="3.40.50.10110">
    <property type="entry name" value="DNA polymerase III subunit chi"/>
    <property type="match status" value="1"/>
</dbReference>
<name>A0ABV8UM31_9PROT</name>
<gene>
    <name evidence="1" type="ORF">ACFOW6_08820</name>
</gene>
<accession>A0ABV8UM31</accession>
<dbReference type="EC" id="2.7.7.7" evidence="1"/>
<dbReference type="EMBL" id="JBHSCW010000003">
    <property type="protein sequence ID" value="MFC4351640.1"/>
    <property type="molecule type" value="Genomic_DNA"/>
</dbReference>
<dbReference type="InterPro" id="IPR036768">
    <property type="entry name" value="PolIII_chi_sf"/>
</dbReference>
<dbReference type="PANTHER" id="PTHR38767:SF1">
    <property type="entry name" value="DNA POLYMERASE III SUBUNIT CHI"/>
    <property type="match status" value="1"/>
</dbReference>
<evidence type="ECO:0000313" key="2">
    <source>
        <dbReference type="Proteomes" id="UP001595799"/>
    </source>
</evidence>
<protein>
    <submittedName>
        <fullName evidence="1">DNA polymerase III subunit chi</fullName>
        <ecNumber evidence="1">2.7.7.7</ecNumber>
    </submittedName>
</protein>
<dbReference type="RefSeq" id="WP_382421965.1">
    <property type="nucleotide sequence ID" value="NZ_JBHSCW010000003.1"/>
</dbReference>
<keyword evidence="1" id="KW-0808">Transferase</keyword>
<evidence type="ECO:0000313" key="1">
    <source>
        <dbReference type="EMBL" id="MFC4351640.1"/>
    </source>
</evidence>
<organism evidence="1 2">
    <name type="scientific">Fodinicurvata halophila</name>
    <dbReference type="NCBI Taxonomy" id="1419723"/>
    <lineage>
        <taxon>Bacteria</taxon>
        <taxon>Pseudomonadati</taxon>
        <taxon>Pseudomonadota</taxon>
        <taxon>Alphaproteobacteria</taxon>
        <taxon>Rhodospirillales</taxon>
        <taxon>Rhodovibrionaceae</taxon>
        <taxon>Fodinicurvata</taxon>
    </lineage>
</organism>
<dbReference type="Proteomes" id="UP001595799">
    <property type="component" value="Unassembled WGS sequence"/>
</dbReference>
<dbReference type="InterPro" id="IPR007459">
    <property type="entry name" value="DNA_pol3_chi"/>
</dbReference>
<dbReference type="PANTHER" id="PTHR38767">
    <property type="entry name" value="DNA POLYMERASE III SUBUNIT CHI"/>
    <property type="match status" value="1"/>
</dbReference>
<proteinExistence type="predicted"/>
<dbReference type="GO" id="GO:0003887">
    <property type="term" value="F:DNA-directed DNA polymerase activity"/>
    <property type="evidence" value="ECO:0007669"/>
    <property type="project" value="UniProtKB-EC"/>
</dbReference>
<comment type="caution">
    <text evidence="1">The sequence shown here is derived from an EMBL/GenBank/DDBJ whole genome shotgun (WGS) entry which is preliminary data.</text>
</comment>
<keyword evidence="2" id="KW-1185">Reference proteome</keyword>
<dbReference type="NCBIfam" id="NF004347">
    <property type="entry name" value="PRK05728.1-4"/>
    <property type="match status" value="1"/>
</dbReference>
<dbReference type="Pfam" id="PF04364">
    <property type="entry name" value="DNA_pol3_chi"/>
    <property type="match status" value="1"/>
</dbReference>
<keyword evidence="1" id="KW-0548">Nucleotidyltransferase</keyword>
<reference evidence="2" key="1">
    <citation type="journal article" date="2019" name="Int. J. Syst. Evol. Microbiol.">
        <title>The Global Catalogue of Microorganisms (GCM) 10K type strain sequencing project: providing services to taxonomists for standard genome sequencing and annotation.</title>
        <authorList>
            <consortium name="The Broad Institute Genomics Platform"/>
            <consortium name="The Broad Institute Genome Sequencing Center for Infectious Disease"/>
            <person name="Wu L."/>
            <person name="Ma J."/>
        </authorList>
    </citation>
    <scope>NUCLEOTIDE SEQUENCE [LARGE SCALE GENOMIC DNA]</scope>
    <source>
        <strain evidence="2">CECT 8472</strain>
    </source>
</reference>